<dbReference type="PANTHER" id="PTHR11959:SF1">
    <property type="entry name" value="4-HYDROXYPHENYLPYRUVATE DIOXYGENASE"/>
    <property type="match status" value="1"/>
</dbReference>
<dbReference type="AlphaFoldDB" id="A0A318ZCP5"/>
<dbReference type="InterPro" id="IPR041735">
    <property type="entry name" value="4OHPhenylPyrv_dOase_C"/>
</dbReference>
<evidence type="ECO:0000256" key="2">
    <source>
        <dbReference type="ARBA" id="ARBA00005162"/>
    </source>
</evidence>
<keyword evidence="5" id="KW-0479">Metal-binding</keyword>
<evidence type="ECO:0000256" key="6">
    <source>
        <dbReference type="ARBA" id="ARBA00022737"/>
    </source>
</evidence>
<keyword evidence="6" id="KW-0677">Repeat</keyword>
<dbReference type="InterPro" id="IPR037523">
    <property type="entry name" value="VOC_core"/>
</dbReference>
<dbReference type="InterPro" id="IPR004360">
    <property type="entry name" value="Glyas_Fos-R_dOase_dom"/>
</dbReference>
<evidence type="ECO:0000256" key="10">
    <source>
        <dbReference type="ARBA" id="ARBA00023232"/>
    </source>
</evidence>
<keyword evidence="9" id="KW-0408">Iron</keyword>
<evidence type="ECO:0000256" key="9">
    <source>
        <dbReference type="ARBA" id="ARBA00023004"/>
    </source>
</evidence>
<dbReference type="STRING" id="1450539.A0A318ZCP5"/>
<evidence type="ECO:0000259" key="11">
    <source>
        <dbReference type="PROSITE" id="PS51819"/>
    </source>
</evidence>
<dbReference type="Proteomes" id="UP000248349">
    <property type="component" value="Unassembled WGS sequence"/>
</dbReference>
<keyword evidence="8 12" id="KW-0223">Dioxygenase</keyword>
<dbReference type="InterPro" id="IPR005956">
    <property type="entry name" value="4OHPhenylPyrv_dOase"/>
</dbReference>
<proteinExistence type="inferred from homology"/>
<organism evidence="12 13">
    <name type="scientific">Aspergillus saccharolyticus JOP 1030-1</name>
    <dbReference type="NCBI Taxonomy" id="1450539"/>
    <lineage>
        <taxon>Eukaryota</taxon>
        <taxon>Fungi</taxon>
        <taxon>Dikarya</taxon>
        <taxon>Ascomycota</taxon>
        <taxon>Pezizomycotina</taxon>
        <taxon>Eurotiomycetes</taxon>
        <taxon>Eurotiomycetidae</taxon>
        <taxon>Eurotiales</taxon>
        <taxon>Aspergillaceae</taxon>
        <taxon>Aspergillus</taxon>
        <taxon>Aspergillus subgen. Circumdati</taxon>
    </lineage>
</organism>
<keyword evidence="7" id="KW-0828">Tyrosine catabolism</keyword>
<keyword evidence="10" id="KW-0585">Phenylalanine catabolism</keyword>
<dbReference type="CDD" id="cd08342">
    <property type="entry name" value="HPPD_N_like"/>
    <property type="match status" value="1"/>
</dbReference>
<name>A0A318ZCP5_9EURO</name>
<feature type="domain" description="VOC" evidence="11">
    <location>
        <begin position="39"/>
        <end position="157"/>
    </location>
</feature>
<accession>A0A318ZCP5</accession>
<dbReference type="PANTHER" id="PTHR11959">
    <property type="entry name" value="4-HYDROXYPHENYLPYRUVATE DIOXYGENASE"/>
    <property type="match status" value="1"/>
</dbReference>
<dbReference type="Gene3D" id="3.10.180.10">
    <property type="entry name" value="2,3-Dihydroxybiphenyl 1,2-Dioxygenase, domain 1"/>
    <property type="match status" value="3"/>
</dbReference>
<dbReference type="EMBL" id="KZ821232">
    <property type="protein sequence ID" value="PYH45236.1"/>
    <property type="molecule type" value="Genomic_DNA"/>
</dbReference>
<dbReference type="CDD" id="cd07250">
    <property type="entry name" value="HPPD_C_like"/>
    <property type="match status" value="1"/>
</dbReference>
<dbReference type="PROSITE" id="PS51819">
    <property type="entry name" value="VOC"/>
    <property type="match status" value="2"/>
</dbReference>
<comment type="cofactor">
    <cofactor evidence="1">
        <name>Fe cation</name>
        <dbReference type="ChEBI" id="CHEBI:24875"/>
    </cofactor>
</comment>
<reference evidence="12 13" key="1">
    <citation type="submission" date="2016-12" db="EMBL/GenBank/DDBJ databases">
        <title>The genomes of Aspergillus section Nigri reveals drivers in fungal speciation.</title>
        <authorList>
            <consortium name="DOE Joint Genome Institute"/>
            <person name="Vesth T.C."/>
            <person name="Nybo J."/>
            <person name="Theobald S."/>
            <person name="Brandl J."/>
            <person name="Frisvad J.C."/>
            <person name="Nielsen K.F."/>
            <person name="Lyhne E.K."/>
            <person name="Kogle M.E."/>
            <person name="Kuo A."/>
            <person name="Riley R."/>
            <person name="Clum A."/>
            <person name="Nolan M."/>
            <person name="Lipzen A."/>
            <person name="Salamov A."/>
            <person name="Henrissat B."/>
            <person name="Wiebenga A."/>
            <person name="De Vries R.P."/>
            <person name="Grigoriev I.V."/>
            <person name="Mortensen U.H."/>
            <person name="Andersen M.R."/>
            <person name="Baker S.E."/>
        </authorList>
    </citation>
    <scope>NUCLEOTIDE SEQUENCE [LARGE SCALE GENOMIC DNA]</scope>
    <source>
        <strain evidence="12 13">JOP 1030-1</strain>
    </source>
</reference>
<evidence type="ECO:0000256" key="3">
    <source>
        <dbReference type="ARBA" id="ARBA00005877"/>
    </source>
</evidence>
<evidence type="ECO:0000313" key="13">
    <source>
        <dbReference type="Proteomes" id="UP000248349"/>
    </source>
</evidence>
<dbReference type="GO" id="GO:0003868">
    <property type="term" value="F:4-hydroxyphenylpyruvate dioxygenase activity"/>
    <property type="evidence" value="ECO:0007669"/>
    <property type="project" value="UniProtKB-EC"/>
</dbReference>
<evidence type="ECO:0000256" key="4">
    <source>
        <dbReference type="ARBA" id="ARBA00013222"/>
    </source>
</evidence>
<dbReference type="InterPro" id="IPR029068">
    <property type="entry name" value="Glyas_Bleomycin-R_OHBP_Dase"/>
</dbReference>
<comment type="pathway">
    <text evidence="2">Amino-acid degradation; L-phenylalanine degradation; acetoacetate and fumarate from L-phenylalanine: step 3/6.</text>
</comment>
<dbReference type="GO" id="GO:0046872">
    <property type="term" value="F:metal ion binding"/>
    <property type="evidence" value="ECO:0007669"/>
    <property type="project" value="UniProtKB-KW"/>
</dbReference>
<keyword evidence="13" id="KW-1185">Reference proteome</keyword>
<dbReference type="SUPFAM" id="SSF54593">
    <property type="entry name" value="Glyoxalase/Bleomycin resistance protein/Dihydroxybiphenyl dioxygenase"/>
    <property type="match status" value="1"/>
</dbReference>
<dbReference type="GO" id="GO:0006572">
    <property type="term" value="P:L-tyrosine catabolic process"/>
    <property type="evidence" value="ECO:0007669"/>
    <property type="project" value="UniProtKB-KW"/>
</dbReference>
<gene>
    <name evidence="12" type="ORF">BP01DRAFT_415874</name>
</gene>
<comment type="similarity">
    <text evidence="3">Belongs to the 4HPPD family.</text>
</comment>
<dbReference type="GeneID" id="37080402"/>
<sequence>MDRVKNRFNRSSWYCPHYDYFSSVEKDISPSNLGPEYVGFDHMTGYVGNAKQAASYSITLLDFEHVAYRGPGTSSRTYARDEKPSLAEIQAHLAKHGDGVKDVAFRIEGDVESVWKRAVDNGATSIASPPTLVNEENGSLLMATANSINQLLPPIDFVEINHCVGCQPSNVVDSVCLDFHRYWTGGDSNMCGEYSAMRSIVVASPNEVIKMPMNEPASGEKRSQIEDSWNSAGVQHMAFQTHDIVTAVTGLKQRGMAFLRIAEEIDRLRELHILVDFDEKGYLLQFFTKHVLDRPTVFLEVIQRNNFDGHHFTPYSTR</sequence>
<protein>
    <recommendedName>
        <fullName evidence="4">4-hydroxyphenylpyruvate dioxygenase</fullName>
        <ecNumber evidence="4">1.13.11.27</ecNumber>
    </recommendedName>
</protein>
<dbReference type="EC" id="1.13.11.27" evidence="4"/>
<evidence type="ECO:0000256" key="7">
    <source>
        <dbReference type="ARBA" id="ARBA00022878"/>
    </source>
</evidence>
<dbReference type="Pfam" id="PF00903">
    <property type="entry name" value="Glyoxalase"/>
    <property type="match status" value="1"/>
</dbReference>
<dbReference type="RefSeq" id="XP_025431218.1">
    <property type="nucleotide sequence ID" value="XM_025579173.1"/>
</dbReference>
<evidence type="ECO:0000256" key="8">
    <source>
        <dbReference type="ARBA" id="ARBA00022964"/>
    </source>
</evidence>
<dbReference type="OrthoDB" id="414569at2759"/>
<evidence type="ECO:0000313" key="12">
    <source>
        <dbReference type="EMBL" id="PYH45236.1"/>
    </source>
</evidence>
<keyword evidence="8 12" id="KW-0560">Oxidoreductase</keyword>
<dbReference type="InterPro" id="IPR041736">
    <property type="entry name" value="4OHPhenylPyrv_dOase_N"/>
</dbReference>
<evidence type="ECO:0000256" key="1">
    <source>
        <dbReference type="ARBA" id="ARBA00001962"/>
    </source>
</evidence>
<dbReference type="UniPathway" id="UPA00139">
    <property type="reaction ID" value="UER00362"/>
</dbReference>
<evidence type="ECO:0000256" key="5">
    <source>
        <dbReference type="ARBA" id="ARBA00022723"/>
    </source>
</evidence>
<feature type="domain" description="VOC" evidence="11">
    <location>
        <begin position="159"/>
        <end position="289"/>
    </location>
</feature>
<dbReference type="GO" id="GO:0006559">
    <property type="term" value="P:L-phenylalanine catabolic process"/>
    <property type="evidence" value="ECO:0007669"/>
    <property type="project" value="UniProtKB-UniPathway"/>
</dbReference>